<dbReference type="EMBL" id="LASV01000426">
    <property type="protein sequence ID" value="KKA18707.1"/>
    <property type="molecule type" value="Genomic_DNA"/>
</dbReference>
<dbReference type="OrthoDB" id="5407781at2759"/>
<comment type="caution">
    <text evidence="2">The sequence shown here is derived from an EMBL/GenBank/DDBJ whole genome shotgun (WGS) entry which is preliminary data.</text>
</comment>
<proteinExistence type="predicted"/>
<feature type="region of interest" description="Disordered" evidence="1">
    <location>
        <begin position="178"/>
        <end position="290"/>
    </location>
</feature>
<feature type="compositionally biased region" description="Low complexity" evidence="1">
    <location>
        <begin position="59"/>
        <end position="79"/>
    </location>
</feature>
<gene>
    <name evidence="2" type="ORF">T310_7334</name>
</gene>
<feature type="compositionally biased region" description="Polar residues" evidence="1">
    <location>
        <begin position="182"/>
        <end position="203"/>
    </location>
</feature>
<keyword evidence="3" id="KW-1185">Reference proteome</keyword>
<feature type="compositionally biased region" description="Polar residues" evidence="1">
    <location>
        <begin position="320"/>
        <end position="333"/>
    </location>
</feature>
<name>A0A0F4YKA7_RASE3</name>
<reference evidence="2 3" key="1">
    <citation type="submission" date="2015-04" db="EMBL/GenBank/DDBJ databases">
        <authorList>
            <person name="Heijne W.H."/>
            <person name="Fedorova N.D."/>
            <person name="Nierman W.C."/>
            <person name="Vollebregt A.W."/>
            <person name="Zhao Z."/>
            <person name="Wu L."/>
            <person name="Kumar M."/>
            <person name="Stam H."/>
            <person name="van den Berg M.A."/>
            <person name="Pel H.J."/>
        </authorList>
    </citation>
    <scope>NUCLEOTIDE SEQUENCE [LARGE SCALE GENOMIC DNA]</scope>
    <source>
        <strain evidence="2 3">CBS 393.64</strain>
    </source>
</reference>
<protein>
    <submittedName>
        <fullName evidence="2">Uncharacterized protein</fullName>
    </submittedName>
</protein>
<evidence type="ECO:0000313" key="2">
    <source>
        <dbReference type="EMBL" id="KKA18707.1"/>
    </source>
</evidence>
<accession>A0A0F4YKA7</accession>
<dbReference type="GeneID" id="25319610"/>
<evidence type="ECO:0000256" key="1">
    <source>
        <dbReference type="SAM" id="MobiDB-lite"/>
    </source>
</evidence>
<sequence length="370" mass="39604">MPPDLNSLPPSRSTTSSPLQPRNWPSSVEGNSNSSNNNSSNTRSPSPRPPAAADLSHRPSLGHGSSPHNSNSNSRPSISDSRRRSGIGMHLNLNEPAGDPSEHRSSLSHAFRTASPTSLGGSPVIATGDPHHQRAPSLGEIHQELEQEQEAQVNRLLQMIRQQQIQLQQLQQQQQQQQQQQSASSGTAVVDDSTPNSERSASFPSVPPLPVPGSRSSMQIHQSLSTRRGSRTSSQAPSPSLHPTGSAQPSSAIDPAHASYSSEWSGLGGGNESGQSGQTGQGRRGSRDESAFYQAEAAMLARENQMLRMRIRELERQIAELSTNQSANSGSEATSQEPQEQTTRESTTQESTAEEAPTAQAELADEAEKT</sequence>
<feature type="region of interest" description="Disordered" evidence="1">
    <location>
        <begin position="320"/>
        <end position="370"/>
    </location>
</feature>
<dbReference type="RefSeq" id="XP_013325319.1">
    <property type="nucleotide sequence ID" value="XM_013469865.1"/>
</dbReference>
<feature type="compositionally biased region" description="Polar residues" evidence="1">
    <location>
        <begin position="235"/>
        <end position="251"/>
    </location>
</feature>
<organism evidence="2 3">
    <name type="scientific">Rasamsonia emersonii (strain ATCC 16479 / CBS 393.64 / IMI 116815)</name>
    <dbReference type="NCBI Taxonomy" id="1408163"/>
    <lineage>
        <taxon>Eukaryota</taxon>
        <taxon>Fungi</taxon>
        <taxon>Dikarya</taxon>
        <taxon>Ascomycota</taxon>
        <taxon>Pezizomycotina</taxon>
        <taxon>Eurotiomycetes</taxon>
        <taxon>Eurotiomycetidae</taxon>
        <taxon>Eurotiales</taxon>
        <taxon>Trichocomaceae</taxon>
        <taxon>Rasamsonia</taxon>
    </lineage>
</organism>
<dbReference type="PANTHER" id="PTHR39610">
    <property type="entry name" value="BZIP DOMAIN-CONTAINING PROTEIN-RELATED"/>
    <property type="match status" value="1"/>
</dbReference>
<dbReference type="AlphaFoldDB" id="A0A0F4YKA7"/>
<feature type="region of interest" description="Disordered" evidence="1">
    <location>
        <begin position="1"/>
        <end position="135"/>
    </location>
</feature>
<dbReference type="Proteomes" id="UP000053958">
    <property type="component" value="Unassembled WGS sequence"/>
</dbReference>
<evidence type="ECO:0000313" key="3">
    <source>
        <dbReference type="Proteomes" id="UP000053958"/>
    </source>
</evidence>
<dbReference type="PANTHER" id="PTHR39610:SF2">
    <property type="entry name" value="BZIP DOMAIN-CONTAINING PROTEIN"/>
    <property type="match status" value="1"/>
</dbReference>
<feature type="compositionally biased region" description="Low complexity" evidence="1">
    <location>
        <begin position="223"/>
        <end position="234"/>
    </location>
</feature>
<feature type="compositionally biased region" description="Low complexity" evidence="1">
    <location>
        <begin position="334"/>
        <end position="362"/>
    </location>
</feature>
<feature type="compositionally biased region" description="Low complexity" evidence="1">
    <location>
        <begin position="7"/>
        <end position="45"/>
    </location>
</feature>
<feature type="compositionally biased region" description="Gly residues" evidence="1">
    <location>
        <begin position="266"/>
        <end position="283"/>
    </location>
</feature>